<evidence type="ECO:0000256" key="4">
    <source>
        <dbReference type="ARBA" id="ARBA00023163"/>
    </source>
</evidence>
<sequence>MMPMTPERHGRIRERLSLEGRVLASELARDFGVSEDTIRRDLRELASAGLCRRVYGGALPPAPAVVPLNLRRAEASGRKRALAQALGERIADMSGPDATLFIDAGSTNILVAEALPTDRALTVVTHSPAIACALEDRPQVEVILLGGRVNPRTGACLGAASLRAAEALRSSLLVLGVCAVDAEIGITAQDYEDAEFKRVLSAQAGAVVAAVVNERLASVAPFHVLPTAGLDTLVVEHDAPEASVAALEAVGLRILRARPPVGEGGVARAKSRA</sequence>
<gene>
    <name evidence="6" type="ORF">NS365_03540</name>
</gene>
<evidence type="ECO:0000259" key="5">
    <source>
        <dbReference type="PROSITE" id="PS51000"/>
    </source>
</evidence>
<dbReference type="Proteomes" id="UP000078529">
    <property type="component" value="Unassembled WGS sequence"/>
</dbReference>
<dbReference type="AlphaFoldDB" id="A0A175RXQ8"/>
<dbReference type="SUPFAM" id="SSF46785">
    <property type="entry name" value="Winged helix' DNA-binding domain"/>
    <property type="match status" value="1"/>
</dbReference>
<evidence type="ECO:0000313" key="6">
    <source>
        <dbReference type="EMBL" id="KTR07682.1"/>
    </source>
</evidence>
<accession>A0A175RXQ8</accession>
<dbReference type="PROSITE" id="PS51000">
    <property type="entry name" value="HTH_DEOR_2"/>
    <property type="match status" value="1"/>
</dbReference>
<dbReference type="PANTHER" id="PTHR30363">
    <property type="entry name" value="HTH-TYPE TRANSCRIPTIONAL REGULATOR SRLR-RELATED"/>
    <property type="match status" value="1"/>
</dbReference>
<dbReference type="InterPro" id="IPR050313">
    <property type="entry name" value="Carb_Metab_HTH_regulators"/>
</dbReference>
<dbReference type="InterPro" id="IPR036390">
    <property type="entry name" value="WH_DNA-bd_sf"/>
</dbReference>
<dbReference type="EMBL" id="LDQA01000009">
    <property type="protein sequence ID" value="KTR07682.1"/>
    <property type="molecule type" value="Genomic_DNA"/>
</dbReference>
<feature type="domain" description="HTH deoR-type" evidence="5">
    <location>
        <begin position="5"/>
        <end position="60"/>
    </location>
</feature>
<dbReference type="PANTHER" id="PTHR30363:SF4">
    <property type="entry name" value="GLYCEROL-3-PHOSPHATE REGULON REPRESSOR"/>
    <property type="match status" value="1"/>
</dbReference>
<evidence type="ECO:0000256" key="1">
    <source>
        <dbReference type="ARBA" id="ARBA00022491"/>
    </source>
</evidence>
<evidence type="ECO:0000313" key="7">
    <source>
        <dbReference type="Proteomes" id="UP000078529"/>
    </source>
</evidence>
<dbReference type="Pfam" id="PF00455">
    <property type="entry name" value="DeoRC"/>
    <property type="match status" value="1"/>
</dbReference>
<dbReference type="PRINTS" id="PR00037">
    <property type="entry name" value="HTHLACR"/>
</dbReference>
<keyword evidence="3" id="KW-0238">DNA-binding</keyword>
<keyword evidence="2" id="KW-0805">Transcription regulation</keyword>
<dbReference type="PROSITE" id="PS00894">
    <property type="entry name" value="HTH_DEOR_1"/>
    <property type="match status" value="1"/>
</dbReference>
<dbReference type="SMART" id="SM01134">
    <property type="entry name" value="DeoRC"/>
    <property type="match status" value="1"/>
</dbReference>
<comment type="caution">
    <text evidence="6">The sequence shown here is derived from an EMBL/GenBank/DDBJ whole genome shotgun (WGS) entry which is preliminary data.</text>
</comment>
<dbReference type="Pfam" id="PF08220">
    <property type="entry name" value="HTH_DeoR"/>
    <property type="match status" value="1"/>
</dbReference>
<reference evidence="6 7" key="1">
    <citation type="journal article" date="2016" name="Front. Microbiol.">
        <title>Genomic Resource of Rice Seed Associated Bacteria.</title>
        <authorList>
            <person name="Midha S."/>
            <person name="Bansal K."/>
            <person name="Sharma S."/>
            <person name="Kumar N."/>
            <person name="Patil P.P."/>
            <person name="Chaudhry V."/>
            <person name="Patil P.B."/>
        </authorList>
    </citation>
    <scope>NUCLEOTIDE SEQUENCE [LARGE SCALE GENOMIC DNA]</scope>
    <source>
        <strain evidence="6 7">NS365</strain>
    </source>
</reference>
<protein>
    <submittedName>
        <fullName evidence="6">DeoR faimly transcriptional regulator</fullName>
    </submittedName>
</protein>
<evidence type="ECO:0000256" key="2">
    <source>
        <dbReference type="ARBA" id="ARBA00023015"/>
    </source>
</evidence>
<organism evidence="6 7">
    <name type="scientific">Aureimonas ureilytica</name>
    <dbReference type="NCBI Taxonomy" id="401562"/>
    <lineage>
        <taxon>Bacteria</taxon>
        <taxon>Pseudomonadati</taxon>
        <taxon>Pseudomonadota</taxon>
        <taxon>Alphaproteobacteria</taxon>
        <taxon>Hyphomicrobiales</taxon>
        <taxon>Aurantimonadaceae</taxon>
        <taxon>Aureimonas</taxon>
    </lineage>
</organism>
<proteinExistence type="predicted"/>
<dbReference type="InterPro" id="IPR037171">
    <property type="entry name" value="NagB/RpiA_transferase-like"/>
</dbReference>
<dbReference type="InterPro" id="IPR001034">
    <property type="entry name" value="DeoR_HTH"/>
</dbReference>
<dbReference type="SMART" id="SM00420">
    <property type="entry name" value="HTH_DEOR"/>
    <property type="match status" value="1"/>
</dbReference>
<dbReference type="Gene3D" id="1.10.10.10">
    <property type="entry name" value="Winged helix-like DNA-binding domain superfamily/Winged helix DNA-binding domain"/>
    <property type="match status" value="1"/>
</dbReference>
<keyword evidence="7" id="KW-1185">Reference proteome</keyword>
<keyword evidence="1" id="KW-0678">Repressor</keyword>
<dbReference type="PATRIC" id="fig|401562.4.peg.4910"/>
<dbReference type="GO" id="GO:0003677">
    <property type="term" value="F:DNA binding"/>
    <property type="evidence" value="ECO:0007669"/>
    <property type="project" value="UniProtKB-KW"/>
</dbReference>
<name>A0A175RXQ8_9HYPH</name>
<dbReference type="GO" id="GO:0003700">
    <property type="term" value="F:DNA-binding transcription factor activity"/>
    <property type="evidence" value="ECO:0007669"/>
    <property type="project" value="InterPro"/>
</dbReference>
<dbReference type="InterPro" id="IPR014036">
    <property type="entry name" value="DeoR-like_C"/>
</dbReference>
<keyword evidence="4" id="KW-0804">Transcription</keyword>
<dbReference type="SUPFAM" id="SSF100950">
    <property type="entry name" value="NagB/RpiA/CoA transferase-like"/>
    <property type="match status" value="1"/>
</dbReference>
<dbReference type="InterPro" id="IPR018356">
    <property type="entry name" value="Tscrpt_reg_HTH_DeoR_CS"/>
</dbReference>
<dbReference type="InterPro" id="IPR036388">
    <property type="entry name" value="WH-like_DNA-bd_sf"/>
</dbReference>
<evidence type="ECO:0000256" key="3">
    <source>
        <dbReference type="ARBA" id="ARBA00023125"/>
    </source>
</evidence>